<reference evidence="6 7" key="1">
    <citation type="submission" date="2020-07" db="EMBL/GenBank/DDBJ databases">
        <title>Sequencing the genomes of 1000 actinobacteria strains.</title>
        <authorList>
            <person name="Klenk H.-P."/>
        </authorList>
    </citation>
    <scope>NUCLEOTIDE SEQUENCE [LARGE SCALE GENOMIC DNA]</scope>
    <source>
        <strain evidence="6 7">DSM 45927</strain>
    </source>
</reference>
<protein>
    <submittedName>
        <fullName evidence="6">Anthranilate phosphoribosyltransferase</fullName>
        <ecNumber evidence="6">2.4.2.18</ecNumber>
    </submittedName>
</protein>
<organism evidence="6 7">
    <name type="scientific">Streptomonospora nanhaiensis</name>
    <dbReference type="NCBI Taxonomy" id="1323731"/>
    <lineage>
        <taxon>Bacteria</taxon>
        <taxon>Bacillati</taxon>
        <taxon>Actinomycetota</taxon>
        <taxon>Actinomycetes</taxon>
        <taxon>Streptosporangiales</taxon>
        <taxon>Nocardiopsidaceae</taxon>
        <taxon>Streptomonospora</taxon>
    </lineage>
</organism>
<feature type="domain" description="Glycosyl transferase family 3" evidence="5">
    <location>
        <begin position="77"/>
        <end position="325"/>
    </location>
</feature>
<dbReference type="PANTHER" id="PTHR43285">
    <property type="entry name" value="ANTHRANILATE PHOSPHORIBOSYLTRANSFERASE"/>
    <property type="match status" value="1"/>
</dbReference>
<sequence length="338" mass="34269">MGDDVRPAELGAACDAIRDLPAPTRDVVFGSILTAVTVRGPVADEVEALLRSALAMDARAPQEHVGGEGPHPVLLLAGSGKKGFRTPNISTPAALVAAAVGARVIKVGSAATSSALGSRDLVRALGLREARTADEVRADMAARRFAFVAVEPEIPALDSVYGGRFHAPNPFSFGLAPLASPVRGDVTVFGLAHPRVDVAAEVLRRFGMGEVEVVSTRLPSGHYLDEIGLAGDLHACAVRGGAAGPVEVRALGTEVAVGAVEAAPAAPCGPAEAADRTAELLAGGGLEGHRALVAVNSAFLLVRAGLADTLVEGRELAEDALRSGSVLKSEAFAATGGV</sequence>
<evidence type="ECO:0000256" key="2">
    <source>
        <dbReference type="ARBA" id="ARBA00022679"/>
    </source>
</evidence>
<dbReference type="SUPFAM" id="SSF52418">
    <property type="entry name" value="Nucleoside phosphorylase/phosphoribosyltransferase catalytic domain"/>
    <property type="match status" value="1"/>
</dbReference>
<gene>
    <name evidence="6" type="ORF">HNR12_002208</name>
</gene>
<evidence type="ECO:0000256" key="4">
    <source>
        <dbReference type="ARBA" id="ARBA00023141"/>
    </source>
</evidence>
<keyword evidence="3" id="KW-0028">Amino-acid biosynthesis</keyword>
<dbReference type="GO" id="GO:0000162">
    <property type="term" value="P:L-tryptophan biosynthetic process"/>
    <property type="evidence" value="ECO:0007669"/>
    <property type="project" value="UniProtKB-KW"/>
</dbReference>
<dbReference type="Pfam" id="PF00591">
    <property type="entry name" value="Glycos_transf_3"/>
    <property type="match status" value="1"/>
</dbReference>
<keyword evidence="1 6" id="KW-0328">Glycosyltransferase</keyword>
<keyword evidence="4" id="KW-0057">Aromatic amino acid biosynthesis</keyword>
<dbReference type="Gene3D" id="3.40.1030.10">
    <property type="entry name" value="Nucleoside phosphorylase/phosphoribosyltransferase catalytic domain"/>
    <property type="match status" value="1"/>
</dbReference>
<dbReference type="RefSeq" id="WP_179767378.1">
    <property type="nucleotide sequence ID" value="NZ_JACCFO010000001.1"/>
</dbReference>
<dbReference type="GO" id="GO:0004048">
    <property type="term" value="F:anthranilate phosphoribosyltransferase activity"/>
    <property type="evidence" value="ECO:0007669"/>
    <property type="project" value="UniProtKB-EC"/>
</dbReference>
<dbReference type="InterPro" id="IPR000312">
    <property type="entry name" value="Glycosyl_Trfase_fam3"/>
</dbReference>
<keyword evidence="3" id="KW-0822">Tryptophan biosynthesis</keyword>
<name>A0A853BN30_9ACTN</name>
<evidence type="ECO:0000313" key="7">
    <source>
        <dbReference type="Proteomes" id="UP000575985"/>
    </source>
</evidence>
<keyword evidence="2 6" id="KW-0808">Transferase</keyword>
<dbReference type="Proteomes" id="UP000575985">
    <property type="component" value="Unassembled WGS sequence"/>
</dbReference>
<dbReference type="InterPro" id="IPR035902">
    <property type="entry name" value="Nuc_phospho_transferase"/>
</dbReference>
<comment type="caution">
    <text evidence="6">The sequence shown here is derived from an EMBL/GenBank/DDBJ whole genome shotgun (WGS) entry which is preliminary data.</text>
</comment>
<proteinExistence type="predicted"/>
<dbReference type="EMBL" id="JACCFO010000001">
    <property type="protein sequence ID" value="NYI95931.1"/>
    <property type="molecule type" value="Genomic_DNA"/>
</dbReference>
<dbReference type="AlphaFoldDB" id="A0A853BN30"/>
<evidence type="ECO:0000259" key="5">
    <source>
        <dbReference type="Pfam" id="PF00591"/>
    </source>
</evidence>
<evidence type="ECO:0000256" key="1">
    <source>
        <dbReference type="ARBA" id="ARBA00022676"/>
    </source>
</evidence>
<dbReference type="PANTHER" id="PTHR43285:SF2">
    <property type="entry name" value="ANTHRANILATE PHOSPHORIBOSYLTRANSFERASE"/>
    <property type="match status" value="1"/>
</dbReference>
<accession>A0A853BN30</accession>
<dbReference type="EC" id="2.4.2.18" evidence="6"/>
<dbReference type="GO" id="GO:0005829">
    <property type="term" value="C:cytosol"/>
    <property type="evidence" value="ECO:0007669"/>
    <property type="project" value="TreeGrafter"/>
</dbReference>
<keyword evidence="7" id="KW-1185">Reference proteome</keyword>
<evidence type="ECO:0000313" key="6">
    <source>
        <dbReference type="EMBL" id="NYI95931.1"/>
    </source>
</evidence>
<evidence type="ECO:0000256" key="3">
    <source>
        <dbReference type="ARBA" id="ARBA00022822"/>
    </source>
</evidence>
<dbReference type="InterPro" id="IPR005940">
    <property type="entry name" value="Anthranilate_Pribosyl_Tfrase"/>
</dbReference>
<dbReference type="Gene3D" id="1.20.970.10">
    <property type="entry name" value="Transferase, Pyrimidine Nucleoside Phosphorylase, Chain C"/>
    <property type="match status" value="1"/>
</dbReference>